<evidence type="ECO:0000256" key="1">
    <source>
        <dbReference type="SAM" id="MobiDB-lite"/>
    </source>
</evidence>
<dbReference type="GO" id="GO:0016787">
    <property type="term" value="F:hydrolase activity"/>
    <property type="evidence" value="ECO:0007669"/>
    <property type="project" value="UniProtKB-KW"/>
</dbReference>
<protein>
    <submittedName>
        <fullName evidence="3">Phosphonoacetaldehyde hydrolase</fullName>
    </submittedName>
</protein>
<evidence type="ECO:0000313" key="3">
    <source>
        <dbReference type="EMBL" id="MCO6409708.1"/>
    </source>
</evidence>
<dbReference type="RefSeq" id="WP_252916507.1">
    <property type="nucleotide sequence ID" value="NZ_CP159480.1"/>
</dbReference>
<gene>
    <name evidence="3" type="ORF">GTW23_16115</name>
</gene>
<dbReference type="EMBL" id="JAAAML010000003">
    <property type="protein sequence ID" value="MCO6409708.1"/>
    <property type="molecule type" value="Genomic_DNA"/>
</dbReference>
<keyword evidence="2" id="KW-0812">Transmembrane</keyword>
<keyword evidence="2" id="KW-0472">Membrane</keyword>
<organism evidence="3 4">
    <name type="scientific">Hoeflea alexandrii</name>
    <dbReference type="NCBI Taxonomy" id="288436"/>
    <lineage>
        <taxon>Bacteria</taxon>
        <taxon>Pseudomonadati</taxon>
        <taxon>Pseudomonadota</taxon>
        <taxon>Alphaproteobacteria</taxon>
        <taxon>Hyphomicrobiales</taxon>
        <taxon>Rhizobiaceae</taxon>
        <taxon>Hoeflea</taxon>
    </lineage>
</organism>
<reference evidence="3 4" key="1">
    <citation type="submission" date="2020-01" db="EMBL/GenBank/DDBJ databases">
        <title>Genomes of bacteria type strains.</title>
        <authorList>
            <person name="Chen J."/>
            <person name="Zhu S."/>
            <person name="Yang J."/>
        </authorList>
    </citation>
    <scope>NUCLEOTIDE SEQUENCE [LARGE SCALE GENOMIC DNA]</scope>
    <source>
        <strain evidence="3 4">DSM 16655</strain>
    </source>
</reference>
<feature type="region of interest" description="Disordered" evidence="1">
    <location>
        <begin position="1"/>
        <end position="22"/>
    </location>
</feature>
<proteinExistence type="predicted"/>
<dbReference type="Proteomes" id="UP001320715">
    <property type="component" value="Unassembled WGS sequence"/>
</dbReference>
<keyword evidence="3" id="KW-0378">Hydrolase</keyword>
<accession>A0ABT1CU65</accession>
<sequence length="168" mass="18081">MNALSPHYPEADRGPQSPSRKARRFPRFPLVLGLGLLGFSIAATLFGMKTGIGTVLNVYGQPQAVRDIVIAGAHDTEITISDARTGEPIITLAPEEGGFVRGSLRALSRMRLMAETPEGLPYRLIRWENGSVSLSDTATGERIYLNAFGPDNAAAYAELLASRGNEKP</sequence>
<keyword evidence="4" id="KW-1185">Reference proteome</keyword>
<evidence type="ECO:0000256" key="2">
    <source>
        <dbReference type="SAM" id="Phobius"/>
    </source>
</evidence>
<feature type="transmembrane region" description="Helical" evidence="2">
    <location>
        <begin position="28"/>
        <end position="48"/>
    </location>
</feature>
<keyword evidence="2" id="KW-1133">Transmembrane helix</keyword>
<evidence type="ECO:0000313" key="4">
    <source>
        <dbReference type="Proteomes" id="UP001320715"/>
    </source>
</evidence>
<name>A0ABT1CU65_9HYPH</name>
<dbReference type="InterPro" id="IPR017495">
    <property type="entry name" value="PuhC"/>
</dbReference>
<dbReference type="NCBIfam" id="TIGR03054">
    <property type="entry name" value="photo_alph_chp1"/>
    <property type="match status" value="1"/>
</dbReference>
<comment type="caution">
    <text evidence="3">The sequence shown here is derived from an EMBL/GenBank/DDBJ whole genome shotgun (WGS) entry which is preliminary data.</text>
</comment>